<organism evidence="1 2">
    <name type="scientific">Brachybacterium paraconglomeratum</name>
    <dbReference type="NCBI Taxonomy" id="173362"/>
    <lineage>
        <taxon>Bacteria</taxon>
        <taxon>Bacillati</taxon>
        <taxon>Actinomycetota</taxon>
        <taxon>Actinomycetes</taxon>
        <taxon>Micrococcales</taxon>
        <taxon>Dermabacteraceae</taxon>
        <taxon>Brachybacterium</taxon>
    </lineage>
</organism>
<dbReference type="RefSeq" id="WP_029360636.1">
    <property type="nucleotide sequence ID" value="NZ_JBIVQM010000005.1"/>
</dbReference>
<evidence type="ECO:0000313" key="1">
    <source>
        <dbReference type="EMBL" id="HJF49364.1"/>
    </source>
</evidence>
<protein>
    <submittedName>
        <fullName evidence="1">Uncharacterized protein</fullName>
    </submittedName>
</protein>
<name>A0A921GNF8_9MICO</name>
<dbReference type="EMBL" id="DYWO01000180">
    <property type="protein sequence ID" value="HJF49364.1"/>
    <property type="molecule type" value="Genomic_DNA"/>
</dbReference>
<sequence>MTPVGCLVFGHRPAFRAEGRTMRWECERGCGEGGGAKSYDTAAEAERFAAAFDRRGDARLGERAPLLGMFPLRLWRWMRGRGGPSA</sequence>
<dbReference type="Proteomes" id="UP000775129">
    <property type="component" value="Unassembled WGS sequence"/>
</dbReference>
<proteinExistence type="predicted"/>
<dbReference type="AlphaFoldDB" id="A0A921GNF8"/>
<gene>
    <name evidence="1" type="ORF">K8W24_06135</name>
</gene>
<reference evidence="1" key="2">
    <citation type="submission" date="2021-09" db="EMBL/GenBank/DDBJ databases">
        <authorList>
            <person name="Gilroy R."/>
        </authorList>
    </citation>
    <scope>NUCLEOTIDE SEQUENCE</scope>
    <source>
        <strain evidence="1">1647</strain>
    </source>
</reference>
<accession>A0A921GNF8</accession>
<reference evidence="1" key="1">
    <citation type="journal article" date="2021" name="PeerJ">
        <title>Extensive microbial diversity within the chicken gut microbiome revealed by metagenomics and culture.</title>
        <authorList>
            <person name="Gilroy R."/>
            <person name="Ravi A."/>
            <person name="Getino M."/>
            <person name="Pursley I."/>
            <person name="Horton D.L."/>
            <person name="Alikhan N.F."/>
            <person name="Baker D."/>
            <person name="Gharbi K."/>
            <person name="Hall N."/>
            <person name="Watson M."/>
            <person name="Adriaenssens E.M."/>
            <person name="Foster-Nyarko E."/>
            <person name="Jarju S."/>
            <person name="Secka A."/>
            <person name="Antonio M."/>
            <person name="Oren A."/>
            <person name="Chaudhuri R.R."/>
            <person name="La Ragione R."/>
            <person name="Hildebrand F."/>
            <person name="Pallen M.J."/>
        </authorList>
    </citation>
    <scope>NUCLEOTIDE SEQUENCE</scope>
    <source>
        <strain evidence="1">1647</strain>
    </source>
</reference>
<comment type="caution">
    <text evidence="1">The sequence shown here is derived from an EMBL/GenBank/DDBJ whole genome shotgun (WGS) entry which is preliminary data.</text>
</comment>
<evidence type="ECO:0000313" key="2">
    <source>
        <dbReference type="Proteomes" id="UP000775129"/>
    </source>
</evidence>